<dbReference type="InterPro" id="IPR041354">
    <property type="entry name" value="4PPT_N"/>
</dbReference>
<sequence>MGAARRHPRPVPPDPAGRVGLMIERILPPQVASADAFDDREAVVLFPDEEAAVARAVDKRRREFTTARGCARRALAALGLPPAPIVPGERGAPGWPAGVVGSMTHCDGYRASAVAWEKEVRTVGLDAEPNGPLPDGVLEAVTGPAERAWIERRDGDGSGVCWDRLLFSAKESVYKAWFPLTRRWLGFEEAVVTPDPDAGTFTARLCVPGPVVDGRALTGFTGRWIVDRGLVVTAIAVPAVVPERPAAGAR</sequence>
<feature type="binding site" evidence="3">
    <location>
        <position position="127"/>
    </location>
    <ligand>
        <name>Mg(2+)</name>
        <dbReference type="ChEBI" id="CHEBI:18420"/>
    </ligand>
</feature>
<feature type="binding site" evidence="2">
    <location>
        <position position="60"/>
    </location>
    <ligand>
        <name>CoA</name>
        <dbReference type="ChEBI" id="CHEBI:57287"/>
    </ligand>
</feature>
<feature type="domain" description="4'-phosphopantetheinyl transferase" evidence="4">
    <location>
        <begin position="123"/>
        <end position="199"/>
    </location>
</feature>
<feature type="binding site" evidence="2">
    <location>
        <position position="185"/>
    </location>
    <ligand>
        <name>CoA</name>
        <dbReference type="ChEBI" id="CHEBI:57287"/>
    </ligand>
</feature>
<keyword evidence="3" id="KW-0460">Magnesium</keyword>
<dbReference type="GO" id="GO:0008897">
    <property type="term" value="F:holo-[acyl-carrier-protein] synthase activity"/>
    <property type="evidence" value="ECO:0007669"/>
    <property type="project" value="InterPro"/>
</dbReference>
<comment type="caution">
    <text evidence="6">The sequence shown here is derived from an EMBL/GenBank/DDBJ whole genome shotgun (WGS) entry which is preliminary data.</text>
</comment>
<dbReference type="InterPro" id="IPR008278">
    <property type="entry name" value="4-PPantetheinyl_Trfase_dom"/>
</dbReference>
<dbReference type="GO" id="GO:0009239">
    <property type="term" value="P:enterobactin biosynthetic process"/>
    <property type="evidence" value="ECO:0007669"/>
    <property type="project" value="InterPro"/>
</dbReference>
<dbReference type="InterPro" id="IPR037143">
    <property type="entry name" value="4-PPantetheinyl_Trfase_dom_sf"/>
</dbReference>
<feature type="binding site" evidence="2">
    <location>
        <position position="68"/>
    </location>
    <ligand>
        <name>CoA</name>
        <dbReference type="ChEBI" id="CHEBI:57287"/>
    </ligand>
</feature>
<name>A0A9W6RQY6_9ACTN</name>
<evidence type="ECO:0000313" key="7">
    <source>
        <dbReference type="Proteomes" id="UP001165135"/>
    </source>
</evidence>
<feature type="binding site" evidence="2">
    <location>
        <position position="175"/>
    </location>
    <ligand>
        <name>CoA</name>
        <dbReference type="ChEBI" id="CHEBI:57287"/>
    </ligand>
</feature>
<feature type="binding site" evidence="2">
    <location>
        <begin position="104"/>
        <end position="105"/>
    </location>
    <ligand>
        <name>CoA</name>
        <dbReference type="ChEBI" id="CHEBI:57287"/>
    </ligand>
</feature>
<evidence type="ECO:0000313" key="6">
    <source>
        <dbReference type="EMBL" id="GLY80891.1"/>
    </source>
</evidence>
<reference evidence="6" key="1">
    <citation type="submission" date="2023-03" db="EMBL/GenBank/DDBJ databases">
        <title>Actinoallomurus iriomotensis NBRC 103681.</title>
        <authorList>
            <person name="Ichikawa N."/>
            <person name="Sato H."/>
            <person name="Tonouchi N."/>
        </authorList>
    </citation>
    <scope>NUCLEOTIDE SEQUENCE</scope>
    <source>
        <strain evidence="6">NBRC 103681</strain>
    </source>
</reference>
<feature type="binding site" evidence="3">
    <location>
        <position position="128"/>
    </location>
    <ligand>
        <name>Mg(2+)</name>
        <dbReference type="ChEBI" id="CHEBI:18420"/>
    </ligand>
</feature>
<gene>
    <name evidence="6" type="ORF">Airi01_091580</name>
</gene>
<feature type="binding site" evidence="2">
    <location>
        <position position="171"/>
    </location>
    <ligand>
        <name>CoA</name>
        <dbReference type="ChEBI" id="CHEBI:57287"/>
    </ligand>
</feature>
<evidence type="ECO:0000259" key="5">
    <source>
        <dbReference type="Pfam" id="PF17837"/>
    </source>
</evidence>
<dbReference type="EMBL" id="BSTJ01000016">
    <property type="protein sequence ID" value="GLY80891.1"/>
    <property type="molecule type" value="Genomic_DNA"/>
</dbReference>
<comment type="cofactor">
    <cofactor evidence="3">
        <name>Mg(2+)</name>
        <dbReference type="ChEBI" id="CHEBI:18420"/>
    </cofactor>
</comment>
<dbReference type="GO" id="GO:0000287">
    <property type="term" value="F:magnesium ion binding"/>
    <property type="evidence" value="ECO:0007669"/>
    <property type="project" value="InterPro"/>
</dbReference>
<dbReference type="Pfam" id="PF01648">
    <property type="entry name" value="ACPS"/>
    <property type="match status" value="1"/>
</dbReference>
<proteinExistence type="predicted"/>
<dbReference type="GO" id="GO:0009366">
    <property type="term" value="C:enterobactin synthetase complex"/>
    <property type="evidence" value="ECO:0007669"/>
    <property type="project" value="InterPro"/>
</dbReference>
<dbReference type="SUPFAM" id="SSF56214">
    <property type="entry name" value="4'-phosphopantetheinyl transferase"/>
    <property type="match status" value="1"/>
</dbReference>
<feature type="binding site" evidence="2">
    <location>
        <position position="126"/>
    </location>
    <ligand>
        <name>CoA</name>
        <dbReference type="ChEBI" id="CHEBI:57287"/>
    </ligand>
</feature>
<dbReference type="Pfam" id="PF17837">
    <property type="entry name" value="4PPT_N"/>
    <property type="match status" value="1"/>
</dbReference>
<evidence type="ECO:0000259" key="4">
    <source>
        <dbReference type="Pfam" id="PF01648"/>
    </source>
</evidence>
<evidence type="ECO:0000256" key="2">
    <source>
        <dbReference type="PIRSR" id="PIRSR603542-1"/>
    </source>
</evidence>
<keyword evidence="3" id="KW-0479">Metal-binding</keyword>
<dbReference type="PANTHER" id="PTHR38096:SF1">
    <property type="entry name" value="ENTEROBACTIN SYNTHASE COMPONENT D"/>
    <property type="match status" value="1"/>
</dbReference>
<accession>A0A9W6RQY6</accession>
<dbReference type="AlphaFoldDB" id="A0A9W6RQY6"/>
<evidence type="ECO:0000256" key="1">
    <source>
        <dbReference type="ARBA" id="ARBA00022679"/>
    </source>
</evidence>
<dbReference type="Gene3D" id="3.90.470.20">
    <property type="entry name" value="4'-phosphopantetheinyl transferase domain"/>
    <property type="match status" value="1"/>
</dbReference>
<dbReference type="InterPro" id="IPR003542">
    <property type="entry name" value="Enbac_synth_compD-like"/>
</dbReference>
<keyword evidence="1 6" id="KW-0808">Transferase</keyword>
<dbReference type="GO" id="GO:0005886">
    <property type="term" value="C:plasma membrane"/>
    <property type="evidence" value="ECO:0007669"/>
    <property type="project" value="TreeGrafter"/>
</dbReference>
<dbReference type="Proteomes" id="UP001165135">
    <property type="component" value="Unassembled WGS sequence"/>
</dbReference>
<dbReference type="PRINTS" id="PR01399">
    <property type="entry name" value="ENTSNTHTASED"/>
</dbReference>
<feature type="binding site" evidence="3">
    <location>
        <position position="126"/>
    </location>
    <ligand>
        <name>Mg(2+)</name>
        <dbReference type="ChEBI" id="CHEBI:18420"/>
    </ligand>
</feature>
<dbReference type="PANTHER" id="PTHR38096">
    <property type="entry name" value="ENTEROBACTIN SYNTHASE COMPONENT D"/>
    <property type="match status" value="1"/>
</dbReference>
<protein>
    <submittedName>
        <fullName evidence="6">4'-phosphopantetheinyl transferase</fullName>
    </submittedName>
</protein>
<feature type="domain" description="4'-phosphopantetheinyl transferase N-terminal" evidence="5">
    <location>
        <begin position="48"/>
        <end position="115"/>
    </location>
</feature>
<evidence type="ECO:0000256" key="3">
    <source>
        <dbReference type="PIRSR" id="PIRSR603542-2"/>
    </source>
</evidence>
<organism evidence="6 7">
    <name type="scientific">Actinoallomurus iriomotensis</name>
    <dbReference type="NCBI Taxonomy" id="478107"/>
    <lineage>
        <taxon>Bacteria</taxon>
        <taxon>Bacillati</taxon>
        <taxon>Actinomycetota</taxon>
        <taxon>Actinomycetes</taxon>
        <taxon>Streptosporangiales</taxon>
        <taxon>Thermomonosporaceae</taxon>
        <taxon>Actinoallomurus</taxon>
    </lineage>
</organism>